<dbReference type="EMBL" id="VXPY01000069">
    <property type="protein sequence ID" value="MYD90573.1"/>
    <property type="molecule type" value="Genomic_DNA"/>
</dbReference>
<accession>A0A6B1DV69</accession>
<proteinExistence type="predicted"/>
<dbReference type="Pfam" id="PF13378">
    <property type="entry name" value="MR_MLE_C"/>
    <property type="match status" value="1"/>
</dbReference>
<dbReference type="CDD" id="cd03316">
    <property type="entry name" value="MR_like"/>
    <property type="match status" value="1"/>
</dbReference>
<dbReference type="PROSITE" id="PS00908">
    <property type="entry name" value="MR_MLE_1"/>
    <property type="match status" value="1"/>
</dbReference>
<dbReference type="SUPFAM" id="SSF54826">
    <property type="entry name" value="Enolase N-terminal domain-like"/>
    <property type="match status" value="1"/>
</dbReference>
<reference evidence="3" key="1">
    <citation type="submission" date="2019-09" db="EMBL/GenBank/DDBJ databases">
        <title>Characterisation of the sponge microbiome using genome-centric metagenomics.</title>
        <authorList>
            <person name="Engelberts J.P."/>
            <person name="Robbins S.J."/>
            <person name="De Goeij J.M."/>
            <person name="Aranda M."/>
            <person name="Bell S.C."/>
            <person name="Webster N.S."/>
        </authorList>
    </citation>
    <scope>NUCLEOTIDE SEQUENCE</scope>
    <source>
        <strain evidence="3">SB0662_bin_9</strain>
    </source>
</reference>
<dbReference type="InterPro" id="IPR013342">
    <property type="entry name" value="Mandelate_racemase_C"/>
</dbReference>
<dbReference type="SMART" id="SM00922">
    <property type="entry name" value="MR_MLE"/>
    <property type="match status" value="1"/>
</dbReference>
<dbReference type="PANTHER" id="PTHR48080:SF2">
    <property type="entry name" value="D-GALACTONATE DEHYDRATASE"/>
    <property type="match status" value="1"/>
</dbReference>
<evidence type="ECO:0000256" key="1">
    <source>
        <dbReference type="ARBA" id="ARBA00023239"/>
    </source>
</evidence>
<dbReference type="InterPro" id="IPR036849">
    <property type="entry name" value="Enolase-like_C_sf"/>
</dbReference>
<feature type="domain" description="Mandelate racemase/muconate lactonizing enzyme C-terminal" evidence="2">
    <location>
        <begin position="148"/>
        <end position="256"/>
    </location>
</feature>
<evidence type="ECO:0000313" key="3">
    <source>
        <dbReference type="EMBL" id="MYD90573.1"/>
    </source>
</evidence>
<organism evidence="3">
    <name type="scientific">Caldilineaceae bacterium SB0662_bin_9</name>
    <dbReference type="NCBI Taxonomy" id="2605258"/>
    <lineage>
        <taxon>Bacteria</taxon>
        <taxon>Bacillati</taxon>
        <taxon>Chloroflexota</taxon>
        <taxon>Caldilineae</taxon>
        <taxon>Caldilineales</taxon>
        <taxon>Caldilineaceae</taxon>
    </lineage>
</organism>
<comment type="caution">
    <text evidence="3">The sequence shown here is derived from an EMBL/GenBank/DDBJ whole genome shotgun (WGS) entry which is preliminary data.</text>
</comment>
<sequence length="400" mass="44293">MHGTTRHTHSNTRPSIRQVVMKITDITAHVVNMGHRNIPFVQVYTDQGITGLGEAYSAGPDLGTVKVIDDFRGWLVGRDPRDVEKLWHLMYAGSRFPGGMVLNAAISGIEHALWDIAGKAAGLPVYRLVGGKCRDKVRVYQSVGGDSPAELADHARQLIETYGYTALKMGPMPNDFHLKPWNQVLRETEARVFAVRDAVGPDIDIGLDPHARILEIGRAAQLCEVVAPMNPMFVEEPLRPENVEALGTLRQQVRVPLATGEMLYTRHQFRPLLNQNAVDFIQPDVCVTGGLWEMKKIAAMAEAHYVSVLPHNPCGPVANAVNAHFALSTQNFEVLEYHPDDEGIRRTILEEPIPLQDGHLIVSEKPGLGVALNPAVLEDVPFVSWRRSQLWKPDGSLAYQ</sequence>
<dbReference type="Gene3D" id="3.20.20.120">
    <property type="entry name" value="Enolase-like C-terminal domain"/>
    <property type="match status" value="1"/>
</dbReference>
<dbReference type="GO" id="GO:0009063">
    <property type="term" value="P:amino acid catabolic process"/>
    <property type="evidence" value="ECO:0007669"/>
    <property type="project" value="InterPro"/>
</dbReference>
<dbReference type="EC" id="4.2.1.6" evidence="3"/>
<dbReference type="InterPro" id="IPR034593">
    <property type="entry name" value="DgoD-like"/>
</dbReference>
<protein>
    <submittedName>
        <fullName evidence="3">Galactonate dehydratase</fullName>
        <ecNumber evidence="3">4.2.1.6</ecNumber>
    </submittedName>
</protein>
<dbReference type="AlphaFoldDB" id="A0A6B1DV69"/>
<dbReference type="PANTHER" id="PTHR48080">
    <property type="entry name" value="D-GALACTONATE DEHYDRATASE-RELATED"/>
    <property type="match status" value="1"/>
</dbReference>
<dbReference type="Pfam" id="PF02746">
    <property type="entry name" value="MR_MLE_N"/>
    <property type="match status" value="1"/>
</dbReference>
<dbReference type="InterPro" id="IPR029065">
    <property type="entry name" value="Enolase_C-like"/>
</dbReference>
<dbReference type="SFLD" id="SFLDG00179">
    <property type="entry name" value="mandelate_racemase"/>
    <property type="match status" value="1"/>
</dbReference>
<dbReference type="GO" id="GO:0008869">
    <property type="term" value="F:galactonate dehydratase activity"/>
    <property type="evidence" value="ECO:0007669"/>
    <property type="project" value="UniProtKB-EC"/>
</dbReference>
<dbReference type="NCBIfam" id="NF010624">
    <property type="entry name" value="PRK14017.1"/>
    <property type="match status" value="1"/>
</dbReference>
<dbReference type="Gene3D" id="3.30.390.10">
    <property type="entry name" value="Enolase-like, N-terminal domain"/>
    <property type="match status" value="1"/>
</dbReference>
<dbReference type="SUPFAM" id="SSF51604">
    <property type="entry name" value="Enolase C-terminal domain-like"/>
    <property type="match status" value="1"/>
</dbReference>
<keyword evidence="1 3" id="KW-0456">Lyase</keyword>
<dbReference type="SFLD" id="SFLDS00001">
    <property type="entry name" value="Enolase"/>
    <property type="match status" value="1"/>
</dbReference>
<dbReference type="InterPro" id="IPR013341">
    <property type="entry name" value="Mandelate_racemase_N_dom"/>
</dbReference>
<dbReference type="InterPro" id="IPR029017">
    <property type="entry name" value="Enolase-like_N"/>
</dbReference>
<name>A0A6B1DV69_9CHLR</name>
<evidence type="ECO:0000259" key="2">
    <source>
        <dbReference type="SMART" id="SM00922"/>
    </source>
</evidence>
<gene>
    <name evidence="3" type="primary">dgoD</name>
    <name evidence="3" type="ORF">F4Y08_09605</name>
</gene>
<dbReference type="InterPro" id="IPR018110">
    <property type="entry name" value="Mandel_Rmase/mucon_lact_enz_CS"/>
</dbReference>